<reference evidence="12" key="1">
    <citation type="journal article" date="2002" name="Science">
        <title>The draft genome of Ciona intestinalis: insights into chordate and vertebrate origins.</title>
        <authorList>
            <person name="Dehal P."/>
            <person name="Satou Y."/>
            <person name="Campbell R.K."/>
            <person name="Chapman J."/>
            <person name="Degnan B."/>
            <person name="De Tomaso A."/>
            <person name="Davidson B."/>
            <person name="Di Gregorio A."/>
            <person name="Gelpke M."/>
            <person name="Goodstein D.M."/>
            <person name="Harafuji N."/>
            <person name="Hastings K.E."/>
            <person name="Ho I."/>
            <person name="Hotta K."/>
            <person name="Huang W."/>
            <person name="Kawashima T."/>
            <person name="Lemaire P."/>
            <person name="Martinez D."/>
            <person name="Meinertzhagen I.A."/>
            <person name="Necula S."/>
            <person name="Nonaka M."/>
            <person name="Putnam N."/>
            <person name="Rash S."/>
            <person name="Saiga H."/>
            <person name="Satake M."/>
            <person name="Terry A."/>
            <person name="Yamada L."/>
            <person name="Wang H.G."/>
            <person name="Awazu S."/>
            <person name="Azumi K."/>
            <person name="Boore J."/>
            <person name="Branno M."/>
            <person name="Chin-Bow S."/>
            <person name="DeSantis R."/>
            <person name="Doyle S."/>
            <person name="Francino P."/>
            <person name="Keys D.N."/>
            <person name="Haga S."/>
            <person name="Hayashi H."/>
            <person name="Hino K."/>
            <person name="Imai K.S."/>
            <person name="Inaba K."/>
            <person name="Kano S."/>
            <person name="Kobayashi K."/>
            <person name="Kobayashi M."/>
            <person name="Lee B.I."/>
            <person name="Makabe K.W."/>
            <person name="Manohar C."/>
            <person name="Matassi G."/>
            <person name="Medina M."/>
            <person name="Mochizuki Y."/>
            <person name="Mount S."/>
            <person name="Morishita T."/>
            <person name="Miura S."/>
            <person name="Nakayama A."/>
            <person name="Nishizaka S."/>
            <person name="Nomoto H."/>
            <person name="Ohta F."/>
            <person name="Oishi K."/>
            <person name="Rigoutsos I."/>
            <person name="Sano M."/>
            <person name="Sasaki A."/>
            <person name="Sasakura Y."/>
            <person name="Shoguchi E."/>
            <person name="Shin-i T."/>
            <person name="Spagnuolo A."/>
            <person name="Stainier D."/>
            <person name="Suzuki M.M."/>
            <person name="Tassy O."/>
            <person name="Takatori N."/>
            <person name="Tokuoka M."/>
            <person name="Yagi K."/>
            <person name="Yoshizaki F."/>
            <person name="Wada S."/>
            <person name="Zhang C."/>
            <person name="Hyatt P.D."/>
            <person name="Larimer F."/>
            <person name="Detter C."/>
            <person name="Doggett N."/>
            <person name="Glavina T."/>
            <person name="Hawkins T."/>
            <person name="Richardson P."/>
            <person name="Lucas S."/>
            <person name="Kohara Y."/>
            <person name="Levine M."/>
            <person name="Satoh N."/>
            <person name="Rokhsar D.S."/>
        </authorList>
    </citation>
    <scope>NUCLEOTIDE SEQUENCE [LARGE SCALE GENOMIC DNA]</scope>
</reference>
<feature type="transmembrane region" description="Helical" evidence="8">
    <location>
        <begin position="314"/>
        <end position="337"/>
    </location>
</feature>
<dbReference type="InterPro" id="IPR002350">
    <property type="entry name" value="Kazal_dom"/>
</dbReference>
<feature type="transmembrane region" description="Helical" evidence="8">
    <location>
        <begin position="539"/>
        <end position="561"/>
    </location>
</feature>
<dbReference type="PROSITE" id="PS50850">
    <property type="entry name" value="MFS"/>
    <property type="match status" value="1"/>
</dbReference>
<feature type="domain" description="Major facilitator superfamily (MFS) profile" evidence="9">
    <location>
        <begin position="34"/>
        <end position="599"/>
    </location>
</feature>
<evidence type="ECO:0000256" key="2">
    <source>
        <dbReference type="ARBA" id="ARBA00009657"/>
    </source>
</evidence>
<dbReference type="NCBIfam" id="TIGR00805">
    <property type="entry name" value="oat"/>
    <property type="match status" value="1"/>
</dbReference>
<dbReference type="GO" id="GO:0015347">
    <property type="term" value="F:sodium-independent organic anion transmembrane transporter activity"/>
    <property type="evidence" value="ECO:0000318"/>
    <property type="project" value="GO_Central"/>
</dbReference>
<feature type="transmembrane region" description="Helical" evidence="8">
    <location>
        <begin position="168"/>
        <end position="192"/>
    </location>
</feature>
<dbReference type="Ensembl" id="ENSCINT00000024726.2">
    <property type="protein sequence ID" value="ENSCINP00000024480.2"/>
    <property type="gene ID" value="ENSCING00000013291.2"/>
</dbReference>
<evidence type="ECO:0000256" key="7">
    <source>
        <dbReference type="ARBA" id="ARBA00023157"/>
    </source>
</evidence>
<dbReference type="InterPro" id="IPR036058">
    <property type="entry name" value="Kazal_dom_sf"/>
</dbReference>
<feature type="transmembrane region" description="Helical" evidence="8">
    <location>
        <begin position="204"/>
        <end position="230"/>
    </location>
</feature>
<feature type="transmembrane region" description="Helical" evidence="8">
    <location>
        <begin position="357"/>
        <end position="377"/>
    </location>
</feature>
<dbReference type="EMBL" id="EAAA01002629">
    <property type="status" value="NOT_ANNOTATED_CDS"/>
    <property type="molecule type" value="Genomic_DNA"/>
</dbReference>
<evidence type="ECO:0000256" key="3">
    <source>
        <dbReference type="ARBA" id="ARBA00022475"/>
    </source>
</evidence>
<sequence>SGVLENSNKPERRRERTISSLAPIPPSCYNINTFTIFLVCFQLLNLLTLTYTDSVINYITKRFKIPHTLAAFIPSSYEFGSMLIMIPVAYVGDRWNRPKVIAIGVIVMIIGLGFCILPHFILPAPASHNSTVTYLCQPQIVANTKKPITLPHHSTCTKKHSTIYNPSLLLMIGHVFVGLGSAPIGPLGLSFIDDHVLQSKAPIYLGIYVGTSLLGPVLGFLLGSVTSKVYVTTSKFGNEINSGNPDWIGAWWLGYVIIICLMLFLLFPFYFYPRYLPVSEEKEEEIMAIRKNINSRFTLLNSLSKAKKMNKRTLVTPFVFSAILAYIAMANLLGGMSTFGPTYVQRMFNVQRTTADLLIGGVCIPMGVMATILSGYVIKKYNFDLRKTLLLIIVFSGAACIFFATLFLFGCKDLTVVGINKPFHSQTNVSLCSSQCGCPKDQFKVVCGSNKLNYISPCSAGCAASHLAPKSSNLQIYTNCSCIPGKSNTAVSGTCTTTQCVGVLAGFLVCGSISVACYCFCQAPVYVMLLRVLETQDKALGIGLLAFASRLLGYIPGPIWFGILVDRSCKYHENKCGSKALCRLYNKYGLRLSFIGLSL</sequence>
<feature type="transmembrane region" description="Helical" evidence="8">
    <location>
        <begin position="100"/>
        <end position="121"/>
    </location>
</feature>
<accession>F7BLC0</accession>
<dbReference type="Gene3D" id="1.20.1250.20">
    <property type="entry name" value="MFS general substrate transporter like domains"/>
    <property type="match status" value="1"/>
</dbReference>
<dbReference type="Pfam" id="PF03137">
    <property type="entry name" value="OATP"/>
    <property type="match status" value="1"/>
</dbReference>
<dbReference type="OMA" id="CILPHFI"/>
<keyword evidence="8" id="KW-0406">Ion transport</keyword>
<keyword evidence="4 8" id="KW-0812">Transmembrane</keyword>
<dbReference type="InterPro" id="IPR004156">
    <property type="entry name" value="OATP"/>
</dbReference>
<keyword evidence="6 8" id="KW-0472">Membrane</keyword>
<dbReference type="InterPro" id="IPR020846">
    <property type="entry name" value="MFS_dom"/>
</dbReference>
<dbReference type="GO" id="GO:0016323">
    <property type="term" value="C:basolateral plasma membrane"/>
    <property type="evidence" value="ECO:0000318"/>
    <property type="project" value="GO_Central"/>
</dbReference>
<dbReference type="InParanoid" id="F7BLC0"/>
<keyword evidence="7" id="KW-1015">Disulfide bond</keyword>
<dbReference type="GO" id="GO:0043252">
    <property type="term" value="P:sodium-independent organic anion transport"/>
    <property type="evidence" value="ECO:0000318"/>
    <property type="project" value="GO_Central"/>
</dbReference>
<evidence type="ECO:0000256" key="5">
    <source>
        <dbReference type="ARBA" id="ARBA00022989"/>
    </source>
</evidence>
<reference evidence="11" key="3">
    <citation type="submission" date="2025-08" db="UniProtKB">
        <authorList>
            <consortium name="Ensembl"/>
        </authorList>
    </citation>
    <scope>IDENTIFICATION</scope>
</reference>
<dbReference type="GeneTree" id="ENSGT01150000286985"/>
<feature type="transmembrane region" description="Helical" evidence="8">
    <location>
        <begin position="501"/>
        <end position="527"/>
    </location>
</feature>
<feature type="transmembrane region" description="Helical" evidence="8">
    <location>
        <begin position="29"/>
        <end position="49"/>
    </location>
</feature>
<keyword evidence="3" id="KW-1003">Cell membrane</keyword>
<dbReference type="Proteomes" id="UP000008144">
    <property type="component" value="Chromosome 8"/>
</dbReference>
<evidence type="ECO:0000256" key="1">
    <source>
        <dbReference type="ARBA" id="ARBA00004651"/>
    </source>
</evidence>
<evidence type="ECO:0000313" key="12">
    <source>
        <dbReference type="Proteomes" id="UP000008144"/>
    </source>
</evidence>
<evidence type="ECO:0000259" key="9">
    <source>
        <dbReference type="PROSITE" id="PS50850"/>
    </source>
</evidence>
<dbReference type="InterPro" id="IPR036259">
    <property type="entry name" value="MFS_trans_sf"/>
</dbReference>
<reference evidence="11" key="4">
    <citation type="submission" date="2025-09" db="UniProtKB">
        <authorList>
            <consortium name="Ensembl"/>
        </authorList>
    </citation>
    <scope>IDENTIFICATION</scope>
</reference>
<dbReference type="SUPFAM" id="SSF100895">
    <property type="entry name" value="Kazal-type serine protease inhibitors"/>
    <property type="match status" value="1"/>
</dbReference>
<dbReference type="HOGENOM" id="CLU_008954_4_0_1"/>
<dbReference type="AlphaFoldDB" id="F7BLC0"/>
<evidence type="ECO:0000256" key="8">
    <source>
        <dbReference type="RuleBase" id="RU362056"/>
    </source>
</evidence>
<keyword evidence="8" id="KW-0813">Transport</keyword>
<comment type="similarity">
    <text evidence="2 8">Belongs to the organo anion transporter (TC 2.A.60) family.</text>
</comment>
<name>F7BLC0_CIOIN</name>
<feature type="transmembrane region" description="Helical" evidence="8">
    <location>
        <begin position="250"/>
        <end position="272"/>
    </location>
</feature>
<dbReference type="PANTHER" id="PTHR11388">
    <property type="entry name" value="ORGANIC ANION TRANSPORTER"/>
    <property type="match status" value="1"/>
</dbReference>
<protein>
    <recommendedName>
        <fullName evidence="8">Solute carrier organic anion transporter family member</fullName>
    </recommendedName>
</protein>
<dbReference type="PANTHER" id="PTHR11388:SF157">
    <property type="entry name" value="SOLUTE CARRIER ORGANIC ANION TRANSPORTER FAMILY MEMBER 2A1-LIKE"/>
    <property type="match status" value="1"/>
</dbReference>
<dbReference type="Pfam" id="PF07648">
    <property type="entry name" value="Kazal_2"/>
    <property type="match status" value="1"/>
</dbReference>
<evidence type="ECO:0000259" key="10">
    <source>
        <dbReference type="PROSITE" id="PS51465"/>
    </source>
</evidence>
<proteinExistence type="inferred from homology"/>
<evidence type="ECO:0000256" key="4">
    <source>
        <dbReference type="ARBA" id="ARBA00022692"/>
    </source>
</evidence>
<dbReference type="SUPFAM" id="SSF103473">
    <property type="entry name" value="MFS general substrate transporter"/>
    <property type="match status" value="1"/>
</dbReference>
<organism evidence="11 12">
    <name type="scientific">Ciona intestinalis</name>
    <name type="common">Transparent sea squirt</name>
    <name type="synonym">Ascidia intestinalis</name>
    <dbReference type="NCBI Taxonomy" id="7719"/>
    <lineage>
        <taxon>Eukaryota</taxon>
        <taxon>Metazoa</taxon>
        <taxon>Chordata</taxon>
        <taxon>Tunicata</taxon>
        <taxon>Ascidiacea</taxon>
        <taxon>Phlebobranchia</taxon>
        <taxon>Cionidae</taxon>
        <taxon>Ciona</taxon>
    </lineage>
</organism>
<keyword evidence="12" id="KW-1185">Reference proteome</keyword>
<dbReference type="PROSITE" id="PS51465">
    <property type="entry name" value="KAZAL_2"/>
    <property type="match status" value="1"/>
</dbReference>
<evidence type="ECO:0000313" key="11">
    <source>
        <dbReference type="Ensembl" id="ENSCINP00000024480.2"/>
    </source>
</evidence>
<dbReference type="GO" id="GO:0006811">
    <property type="term" value="P:monoatomic ion transport"/>
    <property type="evidence" value="ECO:0007669"/>
    <property type="project" value="UniProtKB-KW"/>
</dbReference>
<reference evidence="11" key="2">
    <citation type="journal article" date="2008" name="Genome Biol.">
        <title>Improved genome assembly and evidence-based global gene model set for the chordate Ciona intestinalis: new insight into intron and operon populations.</title>
        <authorList>
            <person name="Satou Y."/>
            <person name="Mineta K."/>
            <person name="Ogasawara M."/>
            <person name="Sasakura Y."/>
            <person name="Shoguchi E."/>
            <person name="Ueno K."/>
            <person name="Yamada L."/>
            <person name="Matsumoto J."/>
            <person name="Wasserscheid J."/>
            <person name="Dewar K."/>
            <person name="Wiley G.B."/>
            <person name="Macmil S.L."/>
            <person name="Roe B.A."/>
            <person name="Zeller R.W."/>
            <person name="Hastings K.E."/>
            <person name="Lemaire P."/>
            <person name="Lindquist E."/>
            <person name="Endo T."/>
            <person name="Hotta K."/>
            <person name="Inaba K."/>
        </authorList>
    </citation>
    <scope>NUCLEOTIDE SEQUENCE [LARGE SCALE GENOMIC DNA]</scope>
    <source>
        <strain evidence="11">wild type</strain>
    </source>
</reference>
<feature type="transmembrane region" description="Helical" evidence="8">
    <location>
        <begin position="389"/>
        <end position="410"/>
    </location>
</feature>
<dbReference type="CDD" id="cd17336">
    <property type="entry name" value="MFS_SLCO_OATP"/>
    <property type="match status" value="1"/>
</dbReference>
<comment type="caution">
    <text evidence="8">Lacks conserved residue(s) required for the propagation of feature annotation.</text>
</comment>
<comment type="subcellular location">
    <subcellularLocation>
        <location evidence="1 8">Cell membrane</location>
        <topology evidence="1 8">Multi-pass membrane protein</topology>
    </subcellularLocation>
</comment>
<feature type="transmembrane region" description="Helical" evidence="8">
    <location>
        <begin position="69"/>
        <end position="91"/>
    </location>
</feature>
<evidence type="ECO:0000256" key="6">
    <source>
        <dbReference type="ARBA" id="ARBA00023136"/>
    </source>
</evidence>
<keyword evidence="5 8" id="KW-1133">Transmembrane helix</keyword>
<feature type="domain" description="Kazal-like" evidence="10">
    <location>
        <begin position="426"/>
        <end position="484"/>
    </location>
</feature>